<accession>A0A090D199</accession>
<dbReference type="AlphaFoldDB" id="A0A090D199"/>
<dbReference type="EMBL" id="CCEJ010000003">
    <property type="protein sequence ID" value="CDR33408.1"/>
    <property type="molecule type" value="Genomic_DNA"/>
</dbReference>
<dbReference type="OrthoDB" id="21191at2"/>
<keyword evidence="2" id="KW-1185">Reference proteome</keyword>
<dbReference type="eggNOG" id="ENOG5033UXR">
    <property type="taxonomic scope" value="Bacteria"/>
</dbReference>
<gene>
    <name evidence="1" type="ORF">CSEC_0575</name>
</gene>
<comment type="caution">
    <text evidence="1">The sequence shown here is derived from an EMBL/GenBank/DDBJ whole genome shotgun (WGS) entry which is preliminary data.</text>
</comment>
<proteinExistence type="predicted"/>
<evidence type="ECO:0000313" key="2">
    <source>
        <dbReference type="Proteomes" id="UP000031552"/>
    </source>
</evidence>
<dbReference type="RefSeq" id="WP_053331716.1">
    <property type="nucleotide sequence ID" value="NZ_CCEJ010000003.1"/>
</dbReference>
<reference evidence="1" key="2">
    <citation type="submission" date="2014-09" db="EMBL/GenBank/DDBJ databases">
        <title>Criblamydia sequanensis harbors a mega-plasmid encoding arsenite resistance.</title>
        <authorList>
            <person name="Bertelli C."/>
            <person name="Goesmann A."/>
            <person name="Greub G."/>
        </authorList>
    </citation>
    <scope>NUCLEOTIDE SEQUENCE [LARGE SCALE GENOMIC DNA]</scope>
    <source>
        <strain evidence="1">CRIB-18</strain>
    </source>
</reference>
<protein>
    <submittedName>
        <fullName evidence="1">Conserved putative secreted protein</fullName>
    </submittedName>
</protein>
<name>A0A090D199_9BACT</name>
<evidence type="ECO:0000313" key="1">
    <source>
        <dbReference type="EMBL" id="CDR33408.1"/>
    </source>
</evidence>
<dbReference type="STRING" id="1437425.CSEC_0575"/>
<reference evidence="1" key="1">
    <citation type="submission" date="2013-12" db="EMBL/GenBank/DDBJ databases">
        <authorList>
            <person name="Linke B."/>
        </authorList>
    </citation>
    <scope>NUCLEOTIDE SEQUENCE [LARGE SCALE GENOMIC DNA]</scope>
    <source>
        <strain evidence="1">CRIB-18</strain>
    </source>
</reference>
<sequence length="269" mass="31063">MKNIFLILVTTFVINSCFADRYIQPLKYEDQNEILVQGGVVLQSKKVNTVAMYQTSYTLQNRKGNFYFSILNETGSPINFYFTDLKVTDQNGRPVKVLHKNELISNKRSDRDWNRFMAALDAANKKQEADKAGTTHVYSKTTDQHHSNFGLNSSQGWAHGYANEQNESVTTTTIQNAAIRQQALKEAEIEAYHNNLAIEDTFQKWVAGLSNHYFDSSTIFPGQVYESNFQIEVPKRVERDLKFLIFYFKVGEEVHPFCYYLGQELGWFE</sequence>
<organism evidence="1 2">
    <name type="scientific">Candidatus Criblamydia sequanensis CRIB-18</name>
    <dbReference type="NCBI Taxonomy" id="1437425"/>
    <lineage>
        <taxon>Bacteria</taxon>
        <taxon>Pseudomonadati</taxon>
        <taxon>Chlamydiota</taxon>
        <taxon>Chlamydiia</taxon>
        <taxon>Parachlamydiales</taxon>
        <taxon>Candidatus Criblamydiaceae</taxon>
        <taxon>Candidatus Criblamydia</taxon>
    </lineage>
</organism>
<dbReference type="Proteomes" id="UP000031552">
    <property type="component" value="Unassembled WGS sequence"/>
</dbReference>